<reference evidence="1 2" key="1">
    <citation type="submission" date="2019-01" db="EMBL/GenBank/DDBJ databases">
        <title>Nocardioides guangzhouensis sp. nov., an actinobacterium isolated from soil.</title>
        <authorList>
            <person name="Fu Y."/>
            <person name="Cai Y."/>
            <person name="Lin Z."/>
            <person name="Chen P."/>
        </authorList>
    </citation>
    <scope>NUCLEOTIDE SEQUENCE [LARGE SCALE GENOMIC DNA]</scope>
    <source>
        <strain evidence="1 2">NBRC 105384</strain>
    </source>
</reference>
<name>A0A4Q5IX79_9ACTN</name>
<dbReference type="InterPro" id="IPR058532">
    <property type="entry name" value="YjbR/MT2646/Rv2570-like"/>
</dbReference>
<proteinExistence type="predicted"/>
<dbReference type="AlphaFoldDB" id="A0A4Q5IX79"/>
<accession>A0A4Q5IX79</accession>
<keyword evidence="1" id="KW-0238">DNA-binding</keyword>
<keyword evidence="2" id="KW-1185">Reference proteome</keyword>
<dbReference type="Pfam" id="PF04237">
    <property type="entry name" value="YjbR"/>
    <property type="match status" value="1"/>
</dbReference>
<organism evidence="1 2">
    <name type="scientific">Nocardioides iriomotensis</name>
    <dbReference type="NCBI Taxonomy" id="715784"/>
    <lineage>
        <taxon>Bacteria</taxon>
        <taxon>Bacillati</taxon>
        <taxon>Actinomycetota</taxon>
        <taxon>Actinomycetes</taxon>
        <taxon>Propionibacteriales</taxon>
        <taxon>Nocardioidaceae</taxon>
        <taxon>Nocardioides</taxon>
    </lineage>
</organism>
<sequence>MPVDAQQVRDLALSLPRATQAFVRDREKFRVGQLVFLSFAMDESMIGFAFPRELREAAVEAEPEKFLLPRPSDLRYRWMVARLAALDVDEMTELVTEAWAMCVPKSVARAYLDAATD</sequence>
<dbReference type="EMBL" id="SDPU01000028">
    <property type="protein sequence ID" value="RYU10740.1"/>
    <property type="molecule type" value="Genomic_DNA"/>
</dbReference>
<dbReference type="OrthoDB" id="6167040at2"/>
<evidence type="ECO:0000313" key="1">
    <source>
        <dbReference type="EMBL" id="RYU10740.1"/>
    </source>
</evidence>
<dbReference type="SUPFAM" id="SSF142906">
    <property type="entry name" value="YjbR-like"/>
    <property type="match status" value="1"/>
</dbReference>
<dbReference type="GO" id="GO:0003677">
    <property type="term" value="F:DNA binding"/>
    <property type="evidence" value="ECO:0007669"/>
    <property type="project" value="UniProtKB-KW"/>
</dbReference>
<dbReference type="RefSeq" id="WP_129988331.1">
    <property type="nucleotide sequence ID" value="NZ_SDPU01000028.1"/>
</dbReference>
<protein>
    <submittedName>
        <fullName evidence="1">MmcQ/YjbR family DNA-binding protein</fullName>
    </submittedName>
</protein>
<gene>
    <name evidence="1" type="ORF">ETU37_15925</name>
</gene>
<dbReference type="InterPro" id="IPR038056">
    <property type="entry name" value="YjbR-like_sf"/>
</dbReference>
<comment type="caution">
    <text evidence="1">The sequence shown here is derived from an EMBL/GenBank/DDBJ whole genome shotgun (WGS) entry which is preliminary data.</text>
</comment>
<dbReference type="Proteomes" id="UP000291189">
    <property type="component" value="Unassembled WGS sequence"/>
</dbReference>
<evidence type="ECO:0000313" key="2">
    <source>
        <dbReference type="Proteomes" id="UP000291189"/>
    </source>
</evidence>